<dbReference type="EMBL" id="MASW01000005">
    <property type="protein sequence ID" value="PXY22677.1"/>
    <property type="molecule type" value="Genomic_DNA"/>
</dbReference>
<evidence type="ECO:0000313" key="2">
    <source>
        <dbReference type="Proteomes" id="UP000249915"/>
    </source>
</evidence>
<sequence>MSSERWFGDDSGPMVRLYALTRGRARPNGEFLDVIALIGASTLPEHDLTLSPEQAAILDLCRTTVFSVAEIASRVNLPLNVLRVLLADLAEDGHIRVTHPTLPGRLPDDQILREVLDGLRAL</sequence>
<organism evidence="1 2">
    <name type="scientific">Prauserella muralis</name>
    <dbReference type="NCBI Taxonomy" id="588067"/>
    <lineage>
        <taxon>Bacteria</taxon>
        <taxon>Bacillati</taxon>
        <taxon>Actinomycetota</taxon>
        <taxon>Actinomycetes</taxon>
        <taxon>Pseudonocardiales</taxon>
        <taxon>Pseudonocardiaceae</taxon>
        <taxon>Prauserella</taxon>
    </lineage>
</organism>
<dbReference type="Pfam" id="PF05331">
    <property type="entry name" value="DUF742"/>
    <property type="match status" value="1"/>
</dbReference>
<reference evidence="1 2" key="1">
    <citation type="submission" date="2016-07" db="EMBL/GenBank/DDBJ databases">
        <title>Draft genome sequence of Prauserella muralis DSM 45305, isolated from a mould-covered wall in an indoor environment.</title>
        <authorList>
            <person name="Ruckert C."/>
            <person name="Albersmeier A."/>
            <person name="Jiang C.-L."/>
            <person name="Jiang Y."/>
            <person name="Kalinowski J."/>
            <person name="Schneider O."/>
            <person name="Winkler A."/>
            <person name="Zotchev S.B."/>
        </authorList>
    </citation>
    <scope>NUCLEOTIDE SEQUENCE [LARGE SCALE GENOMIC DNA]</scope>
    <source>
        <strain evidence="1 2">DSM 45305</strain>
    </source>
</reference>
<proteinExistence type="predicted"/>
<accession>A0A2V4AQ13</accession>
<protein>
    <submittedName>
        <fullName evidence="1">Uncharacterized protein</fullName>
    </submittedName>
</protein>
<dbReference type="InterPro" id="IPR007995">
    <property type="entry name" value="DUF742"/>
</dbReference>
<dbReference type="RefSeq" id="WP_245992776.1">
    <property type="nucleotide sequence ID" value="NZ_MASW01000005.1"/>
</dbReference>
<gene>
    <name evidence="1" type="ORF">BAY60_22945</name>
</gene>
<dbReference type="PANTHER" id="PTHR36221">
    <property type="entry name" value="DUF742 DOMAIN-CONTAINING PROTEIN"/>
    <property type="match status" value="1"/>
</dbReference>
<evidence type="ECO:0000313" key="1">
    <source>
        <dbReference type="EMBL" id="PXY22677.1"/>
    </source>
</evidence>
<name>A0A2V4AQ13_9PSEU</name>
<dbReference type="PANTHER" id="PTHR36221:SF1">
    <property type="entry name" value="DUF742 DOMAIN-CONTAINING PROTEIN"/>
    <property type="match status" value="1"/>
</dbReference>
<keyword evidence="2" id="KW-1185">Reference proteome</keyword>
<dbReference type="Proteomes" id="UP000249915">
    <property type="component" value="Unassembled WGS sequence"/>
</dbReference>
<dbReference type="AlphaFoldDB" id="A0A2V4AQ13"/>
<comment type="caution">
    <text evidence="1">The sequence shown here is derived from an EMBL/GenBank/DDBJ whole genome shotgun (WGS) entry which is preliminary data.</text>
</comment>